<feature type="transmembrane region" description="Helical" evidence="6">
    <location>
        <begin position="392"/>
        <end position="413"/>
    </location>
</feature>
<feature type="transmembrane region" description="Helical" evidence="6">
    <location>
        <begin position="154"/>
        <end position="173"/>
    </location>
</feature>
<feature type="transmembrane region" description="Helical" evidence="6">
    <location>
        <begin position="185"/>
        <end position="205"/>
    </location>
</feature>
<dbReference type="NCBIfam" id="NF037979">
    <property type="entry name" value="Na_transp"/>
    <property type="match status" value="1"/>
</dbReference>
<evidence type="ECO:0000256" key="2">
    <source>
        <dbReference type="ARBA" id="ARBA00022448"/>
    </source>
</evidence>
<dbReference type="PROSITE" id="PS50267">
    <property type="entry name" value="NA_NEUROTRAN_SYMP_3"/>
    <property type="match status" value="1"/>
</dbReference>
<dbReference type="Pfam" id="PF00209">
    <property type="entry name" value="SNF"/>
    <property type="match status" value="2"/>
</dbReference>
<evidence type="ECO:0000256" key="5">
    <source>
        <dbReference type="ARBA" id="ARBA00023136"/>
    </source>
</evidence>
<feature type="transmembrane region" description="Helical" evidence="6">
    <location>
        <begin position="260"/>
        <end position="281"/>
    </location>
</feature>
<organism evidence="7 8">
    <name type="scientific">Georgenia yuyongxinii</name>
    <dbReference type="NCBI Taxonomy" id="2589797"/>
    <lineage>
        <taxon>Bacteria</taxon>
        <taxon>Bacillati</taxon>
        <taxon>Actinomycetota</taxon>
        <taxon>Actinomycetes</taxon>
        <taxon>Micrococcales</taxon>
        <taxon>Bogoriellaceae</taxon>
        <taxon>Georgenia</taxon>
    </lineage>
</organism>
<proteinExistence type="predicted"/>
<feature type="transmembrane region" description="Helical" evidence="6">
    <location>
        <begin position="468"/>
        <end position="492"/>
    </location>
</feature>
<dbReference type="RefSeq" id="WP_139928745.1">
    <property type="nucleotide sequence ID" value="NZ_CP040915.1"/>
</dbReference>
<name>A0A5B8C3R9_9MICO</name>
<dbReference type="PANTHER" id="PTHR42948:SF1">
    <property type="entry name" value="TRANSPORTER"/>
    <property type="match status" value="1"/>
</dbReference>
<dbReference type="GO" id="GO:0016020">
    <property type="term" value="C:membrane"/>
    <property type="evidence" value="ECO:0007669"/>
    <property type="project" value="UniProtKB-SubCell"/>
</dbReference>
<feature type="transmembrane region" description="Helical" evidence="6">
    <location>
        <begin position="322"/>
        <end position="347"/>
    </location>
</feature>
<keyword evidence="5 6" id="KW-0472">Membrane</keyword>
<keyword evidence="2" id="KW-0813">Transport</keyword>
<feature type="transmembrane region" description="Helical" evidence="6">
    <location>
        <begin position="91"/>
        <end position="115"/>
    </location>
</feature>
<accession>A0A5B8C3R9</accession>
<dbReference type="InterPro" id="IPR000175">
    <property type="entry name" value="Na/ntran_symport"/>
</dbReference>
<evidence type="ECO:0000313" key="7">
    <source>
        <dbReference type="EMBL" id="QDC24918.1"/>
    </source>
</evidence>
<dbReference type="EMBL" id="CP040915">
    <property type="protein sequence ID" value="QDC24918.1"/>
    <property type="molecule type" value="Genomic_DNA"/>
</dbReference>
<dbReference type="CDD" id="cd10334">
    <property type="entry name" value="SLC6sbd_u1"/>
    <property type="match status" value="1"/>
</dbReference>
<feature type="transmembrane region" description="Helical" evidence="6">
    <location>
        <begin position="17"/>
        <end position="36"/>
    </location>
</feature>
<evidence type="ECO:0000256" key="3">
    <source>
        <dbReference type="ARBA" id="ARBA00022692"/>
    </source>
</evidence>
<comment type="subcellular location">
    <subcellularLocation>
        <location evidence="1">Membrane</location>
        <topology evidence="1">Multi-pass membrane protein</topology>
    </subcellularLocation>
</comment>
<feature type="transmembrane region" description="Helical" evidence="6">
    <location>
        <begin position="434"/>
        <end position="456"/>
    </location>
</feature>
<dbReference type="PANTHER" id="PTHR42948">
    <property type="entry name" value="TRANSPORTER"/>
    <property type="match status" value="1"/>
</dbReference>
<dbReference type="InterPro" id="IPR037272">
    <property type="entry name" value="SNS_sf"/>
</dbReference>
<keyword evidence="3 6" id="KW-0812">Transmembrane</keyword>
<dbReference type="PRINTS" id="PR00176">
    <property type="entry name" value="NANEUSMPORT"/>
</dbReference>
<dbReference type="Proteomes" id="UP000314616">
    <property type="component" value="Chromosome"/>
</dbReference>
<feature type="transmembrane region" description="Helical" evidence="6">
    <location>
        <begin position="48"/>
        <end position="70"/>
    </location>
</feature>
<sequence length="520" mass="56113">MVEAKPAVEREQWSGQLGFLLAAIGSAIGLGNIWRFPGVAYENGGGAFLIPYLVALLTAGIPILLLDYALGHRYRGSAPAVFRRLGRRFEALGWFQVAIAFIIATYYAVVLVWALRYVGFSLTEAWGDDPGTFFAEEFLQYAGPTVTADVVGGIFWTLLGLWVVTLWVMARGVRKGIERVNKLMLPLLIVLFAILVVRALFLPGAMDGLNAFFTPNWAALADPGVWIAAYSQIFFSLSIAFGIMLTYASYLRRRSNLVPVSYVAAFANSSFEILAGIGVFATLGFMAAQQGIEIGEIEGLTGVSLSFVTFPQIISLMPGGPIFGVLFFLSLTFAGFTSLVSILEVITAAFQEKFNLTRLQAVLCIGGLCALISLGLYSTTSSLAMLDTADNYANNVGIVASAITMCLVVAYGVRKLPELQAHLNAISTARVGTWWRVLLGVVVPIALIVMLVTTLTDLVTHPYEDYPWAFVNGVGWGVIGGAVVAAFVFAAIRWRQPVDEFIPDRLDGNAAKPPSTGGVR</sequence>
<keyword evidence="4 6" id="KW-1133">Transmembrane helix</keyword>
<evidence type="ECO:0000313" key="8">
    <source>
        <dbReference type="Proteomes" id="UP000314616"/>
    </source>
</evidence>
<reference evidence="7 8" key="1">
    <citation type="submission" date="2019-05" db="EMBL/GenBank/DDBJ databases">
        <title>Georgenia *** sp. nov., and Georgenia *** sp. nov., isolated from the intestinal contents of plateau pika (Ochotona curzoniae) in the Qinghai-Tibet plateau of China.</title>
        <authorList>
            <person name="Tian Z."/>
        </authorList>
    </citation>
    <scope>NUCLEOTIDE SEQUENCE [LARGE SCALE GENOMIC DNA]</scope>
    <source>
        <strain evidence="7 8">Z443</strain>
    </source>
</reference>
<feature type="transmembrane region" description="Helical" evidence="6">
    <location>
        <begin position="225"/>
        <end position="248"/>
    </location>
</feature>
<dbReference type="KEGG" id="gyu:FE374_10120"/>
<gene>
    <name evidence="7" type="ORF">FE374_10120</name>
</gene>
<protein>
    <submittedName>
        <fullName evidence="7">Sodium-dependent transporter</fullName>
    </submittedName>
</protein>
<dbReference type="OrthoDB" id="9762833at2"/>
<evidence type="ECO:0000256" key="4">
    <source>
        <dbReference type="ARBA" id="ARBA00022989"/>
    </source>
</evidence>
<evidence type="ECO:0000256" key="6">
    <source>
        <dbReference type="SAM" id="Phobius"/>
    </source>
</evidence>
<dbReference type="SUPFAM" id="SSF161070">
    <property type="entry name" value="SNF-like"/>
    <property type="match status" value="1"/>
</dbReference>
<evidence type="ECO:0000256" key="1">
    <source>
        <dbReference type="ARBA" id="ARBA00004141"/>
    </source>
</evidence>
<feature type="transmembrane region" description="Helical" evidence="6">
    <location>
        <begin position="359"/>
        <end position="380"/>
    </location>
</feature>
<dbReference type="AlphaFoldDB" id="A0A5B8C3R9"/>